<dbReference type="EMBL" id="CAXLJM020000004">
    <property type="protein sequence ID" value="CAL8070957.1"/>
    <property type="molecule type" value="Genomic_DNA"/>
</dbReference>
<proteinExistence type="predicted"/>
<accession>A0ABP1PLZ2</accession>
<keyword evidence="1" id="KW-0175">Coiled coil</keyword>
<reference evidence="3 4" key="1">
    <citation type="submission" date="2024-08" db="EMBL/GenBank/DDBJ databases">
        <authorList>
            <person name="Cucini C."/>
            <person name="Frati F."/>
        </authorList>
    </citation>
    <scope>NUCLEOTIDE SEQUENCE [LARGE SCALE GENOMIC DNA]</scope>
</reference>
<evidence type="ECO:0000313" key="3">
    <source>
        <dbReference type="EMBL" id="CAL8070957.1"/>
    </source>
</evidence>
<organism evidence="3 4">
    <name type="scientific">Orchesella dallaii</name>
    <dbReference type="NCBI Taxonomy" id="48710"/>
    <lineage>
        <taxon>Eukaryota</taxon>
        <taxon>Metazoa</taxon>
        <taxon>Ecdysozoa</taxon>
        <taxon>Arthropoda</taxon>
        <taxon>Hexapoda</taxon>
        <taxon>Collembola</taxon>
        <taxon>Entomobryomorpha</taxon>
        <taxon>Entomobryoidea</taxon>
        <taxon>Orchesellidae</taxon>
        <taxon>Orchesellinae</taxon>
        <taxon>Orchesella</taxon>
    </lineage>
</organism>
<evidence type="ECO:0000313" key="4">
    <source>
        <dbReference type="Proteomes" id="UP001642540"/>
    </source>
</evidence>
<feature type="region of interest" description="Disordered" evidence="2">
    <location>
        <begin position="1"/>
        <end position="33"/>
    </location>
</feature>
<evidence type="ECO:0000256" key="2">
    <source>
        <dbReference type="SAM" id="MobiDB-lite"/>
    </source>
</evidence>
<dbReference type="Proteomes" id="UP001642540">
    <property type="component" value="Unassembled WGS sequence"/>
</dbReference>
<protein>
    <submittedName>
        <fullName evidence="3">Uncharacterized protein</fullName>
    </submittedName>
</protein>
<feature type="compositionally biased region" description="Polar residues" evidence="2">
    <location>
        <begin position="1"/>
        <end position="18"/>
    </location>
</feature>
<comment type="caution">
    <text evidence="3">The sequence shown here is derived from an EMBL/GenBank/DDBJ whole genome shotgun (WGS) entry which is preliminary data.</text>
</comment>
<sequence length="321" mass="35838">MPSSTRHLADSSQTTDSRSILRGGGMSSLNQRNGSVLASASTPWTEEIDNHLSQIRYKRSIQDETTETNNSASVVLSSPLVSKVMADFFGSEKKELGTETRQTLKTLEGFYQELFKATSFNNGCKIKEALNEVCHNPEQIVFQQVLGNPPAEWTTSALQLVQEVAKKQGLCEDIDEDIKDIKQKRRELMKDAAIVKKELEELKLGHKKKLEKLNPDNVRRLKIALESYKAEADKQEALRSKFPTVSDEAVAKLLTDFEVLKVRHEKVKNELHQISGGGALPPNIEKATAILAQRKAYLDSLQEQIANPDLSTTLENSVFSN</sequence>
<feature type="coiled-coil region" evidence="1">
    <location>
        <begin position="171"/>
        <end position="238"/>
    </location>
</feature>
<gene>
    <name evidence="3" type="ORF">ODALV1_LOCUS1496</name>
</gene>
<evidence type="ECO:0000256" key="1">
    <source>
        <dbReference type="SAM" id="Coils"/>
    </source>
</evidence>
<name>A0ABP1PLZ2_9HEXA</name>
<keyword evidence="4" id="KW-1185">Reference proteome</keyword>